<evidence type="ECO:0000313" key="3">
    <source>
        <dbReference type="EMBL" id="GBG10122.1"/>
    </source>
</evidence>
<keyword evidence="4" id="KW-1185">Reference proteome</keyword>
<organism evidence="3 4">
    <name type="scientific">Paenibacillus agaridevorans</name>
    <dbReference type="NCBI Taxonomy" id="171404"/>
    <lineage>
        <taxon>Bacteria</taxon>
        <taxon>Bacillati</taxon>
        <taxon>Bacillota</taxon>
        <taxon>Bacilli</taxon>
        <taxon>Bacillales</taxon>
        <taxon>Paenibacillaceae</taxon>
        <taxon>Paenibacillus</taxon>
    </lineage>
</organism>
<gene>
    <name evidence="3" type="ORF">PAT3040_04837</name>
</gene>
<feature type="compositionally biased region" description="Polar residues" evidence="1">
    <location>
        <begin position="211"/>
        <end position="230"/>
    </location>
</feature>
<feature type="compositionally biased region" description="Basic and acidic residues" evidence="1">
    <location>
        <begin position="68"/>
        <end position="84"/>
    </location>
</feature>
<dbReference type="GO" id="GO:0005975">
    <property type="term" value="P:carbohydrate metabolic process"/>
    <property type="evidence" value="ECO:0007669"/>
    <property type="project" value="InterPro"/>
</dbReference>
<dbReference type="AlphaFoldDB" id="A0A2R5ETW4"/>
<comment type="caution">
    <text evidence="3">The sequence shown here is derived from an EMBL/GenBank/DDBJ whole genome shotgun (WGS) entry which is preliminary data.</text>
</comment>
<evidence type="ECO:0000259" key="2">
    <source>
        <dbReference type="PROSITE" id="PS51677"/>
    </source>
</evidence>
<sequence length="608" mass="63910">MRRIVQASLCVTILWFGVMQVDGGLGWQGKAAGAASNIGDLRTVTYQYEAKSLLAKPDGKAGQAPSPNDRDGHTAETTNLEKVKAGAVGGGNNEIQPEMEGISTVASGESVDRTTVDGANRGGADNAKSADGGANGGKGTAESTSDGTSSDKGTIKSTNDGANGGKGTAESTNDGANGDKVTVESNNGGANGAKGTAESTSDGANGGKGTVASTSDGANSGVETVKSANDGSVGAAESGQTSRGTKSDGKGTVAAQDVPASKQPEKVVYLTFDDGPSKHTPEVLSILKREGVTATFFLLGQQVERQPELVKQIVAEGHAIGNHTYNHVYRELYGGFRNFADQIMRTDDAIFQAAGIRTTLVRAPGGTYANFDQGYFDAMKAAGYKVHDWNVDSGDSKRVGVPASEIIANIRASKIANTLNVLMHDSSGHAETVKALPSIIAYYKQLGYSFAALSDGVDPMQFKVASQSKWSRGSVTESDKQALAAFASRLDRKGGIAKQAEPALIIHRGEKSLELQAFEYTLQNGTIRVPLDKLSEWLGGKAELDEKEGVIEVTLDGRQWFWLTDQASSGQGNEVKLDVPIRATLAQFGMEIENYVLTKERREIWIGQ</sequence>
<dbReference type="PANTHER" id="PTHR10587">
    <property type="entry name" value="GLYCOSYL TRANSFERASE-RELATED"/>
    <property type="match status" value="1"/>
</dbReference>
<accession>A0A2R5ETW4</accession>
<dbReference type="Proteomes" id="UP000245202">
    <property type="component" value="Unassembled WGS sequence"/>
</dbReference>
<feature type="domain" description="NodB homology" evidence="2">
    <location>
        <begin position="266"/>
        <end position="451"/>
    </location>
</feature>
<dbReference type="InterPro" id="IPR002509">
    <property type="entry name" value="NODB_dom"/>
</dbReference>
<dbReference type="RefSeq" id="WP_258235133.1">
    <property type="nucleotide sequence ID" value="NZ_BDQX01000291.1"/>
</dbReference>
<dbReference type="EMBL" id="BDQX01000291">
    <property type="protein sequence ID" value="GBG10122.1"/>
    <property type="molecule type" value="Genomic_DNA"/>
</dbReference>
<dbReference type="PROSITE" id="PS51677">
    <property type="entry name" value="NODB"/>
    <property type="match status" value="1"/>
</dbReference>
<dbReference type="CDD" id="cd10944">
    <property type="entry name" value="CE4_SmPgdA_like"/>
    <property type="match status" value="1"/>
</dbReference>
<reference evidence="3 4" key="1">
    <citation type="submission" date="2017-08" db="EMBL/GenBank/DDBJ databases">
        <title>Substantial Increase in Enzyme Production by Combined Drug-Resistance Mutations in Paenibacillus agaridevorans.</title>
        <authorList>
            <person name="Tanaka Y."/>
            <person name="Funane K."/>
            <person name="Hosaka T."/>
            <person name="Shiwa Y."/>
            <person name="Fujita N."/>
            <person name="Miyazaki T."/>
            <person name="Yoshikawa H."/>
            <person name="Murakami K."/>
            <person name="Kasahara K."/>
            <person name="Inaoka T."/>
            <person name="Hiraga Y."/>
            <person name="Ochi K."/>
        </authorList>
    </citation>
    <scope>NUCLEOTIDE SEQUENCE [LARGE SCALE GENOMIC DNA]</scope>
    <source>
        <strain evidence="3 4">T-3040</strain>
    </source>
</reference>
<dbReference type="Pfam" id="PF01522">
    <property type="entry name" value="Polysacc_deac_1"/>
    <property type="match status" value="1"/>
</dbReference>
<dbReference type="InterPro" id="IPR011330">
    <property type="entry name" value="Glyco_hydro/deAcase_b/a-brl"/>
</dbReference>
<dbReference type="Gene3D" id="3.20.20.370">
    <property type="entry name" value="Glycoside hydrolase/deacetylase"/>
    <property type="match status" value="1"/>
</dbReference>
<feature type="region of interest" description="Disordered" evidence="1">
    <location>
        <begin position="56"/>
        <end position="260"/>
    </location>
</feature>
<evidence type="ECO:0000313" key="4">
    <source>
        <dbReference type="Proteomes" id="UP000245202"/>
    </source>
</evidence>
<dbReference type="GO" id="GO:0016810">
    <property type="term" value="F:hydrolase activity, acting on carbon-nitrogen (but not peptide) bonds"/>
    <property type="evidence" value="ECO:0007669"/>
    <property type="project" value="InterPro"/>
</dbReference>
<proteinExistence type="predicted"/>
<protein>
    <submittedName>
        <fullName evidence="3">Putative polysaccharide deacetylase</fullName>
    </submittedName>
</protein>
<name>A0A2R5ETW4_9BACL</name>
<dbReference type="PANTHER" id="PTHR10587:SF125">
    <property type="entry name" value="POLYSACCHARIDE DEACETYLASE YHEN-RELATED"/>
    <property type="match status" value="1"/>
</dbReference>
<dbReference type="SUPFAM" id="SSF88713">
    <property type="entry name" value="Glycoside hydrolase/deacetylase"/>
    <property type="match status" value="1"/>
</dbReference>
<feature type="compositionally biased region" description="Low complexity" evidence="1">
    <location>
        <begin position="143"/>
        <end position="152"/>
    </location>
</feature>
<evidence type="ECO:0000256" key="1">
    <source>
        <dbReference type="SAM" id="MobiDB-lite"/>
    </source>
</evidence>
<dbReference type="InterPro" id="IPR050248">
    <property type="entry name" value="Polysacc_deacetylase_ArnD"/>
</dbReference>